<reference evidence="1 2" key="1">
    <citation type="submission" date="2019-05" db="EMBL/GenBank/DDBJ databases">
        <title>Emergence of the Ug99 lineage of the wheat stem rust pathogen through somatic hybridization.</title>
        <authorList>
            <person name="Li F."/>
            <person name="Upadhyaya N.M."/>
            <person name="Sperschneider J."/>
            <person name="Matny O."/>
            <person name="Nguyen-Phuc H."/>
            <person name="Mago R."/>
            <person name="Raley C."/>
            <person name="Miller M.E."/>
            <person name="Silverstein K.A.T."/>
            <person name="Henningsen E."/>
            <person name="Hirsch C.D."/>
            <person name="Visser B."/>
            <person name="Pretorius Z.A."/>
            <person name="Steffenson B.J."/>
            <person name="Schwessinger B."/>
            <person name="Dodds P.N."/>
            <person name="Figueroa M."/>
        </authorList>
    </citation>
    <scope>NUCLEOTIDE SEQUENCE [LARGE SCALE GENOMIC DNA]</scope>
    <source>
        <strain evidence="1">21-0</strain>
    </source>
</reference>
<sequence length="154" mass="17247">MPEVFLVVSELDLVNSAVIIEIFDVGNTTYILPLLARLPKNRIVLTYLPYLYLSSHLAYPAYMHPLLLVGGASAPLYPLATVPVKLPHHHFKVLALKTYRNGLLLSSYILPHSSSTPTPLGSRVKDHNLDNPLSIKSLMMFILMNILFTKFTPH</sequence>
<name>A0A5B0MYS5_PUCGR</name>
<evidence type="ECO:0000313" key="1">
    <source>
        <dbReference type="EMBL" id="KAA1082027.1"/>
    </source>
</evidence>
<dbReference type="Proteomes" id="UP000324748">
    <property type="component" value="Unassembled WGS sequence"/>
</dbReference>
<gene>
    <name evidence="1" type="ORF">PGT21_001038</name>
</gene>
<proteinExistence type="predicted"/>
<comment type="caution">
    <text evidence="1">The sequence shown here is derived from an EMBL/GenBank/DDBJ whole genome shotgun (WGS) entry which is preliminary data.</text>
</comment>
<dbReference type="AlphaFoldDB" id="A0A5B0MYS5"/>
<accession>A0A5B0MYS5</accession>
<keyword evidence="2" id="KW-1185">Reference proteome</keyword>
<evidence type="ECO:0000313" key="2">
    <source>
        <dbReference type="Proteomes" id="UP000324748"/>
    </source>
</evidence>
<protein>
    <submittedName>
        <fullName evidence="1">Uncharacterized protein</fullName>
    </submittedName>
</protein>
<organism evidence="1 2">
    <name type="scientific">Puccinia graminis f. sp. tritici</name>
    <dbReference type="NCBI Taxonomy" id="56615"/>
    <lineage>
        <taxon>Eukaryota</taxon>
        <taxon>Fungi</taxon>
        <taxon>Dikarya</taxon>
        <taxon>Basidiomycota</taxon>
        <taxon>Pucciniomycotina</taxon>
        <taxon>Pucciniomycetes</taxon>
        <taxon>Pucciniales</taxon>
        <taxon>Pucciniaceae</taxon>
        <taxon>Puccinia</taxon>
    </lineage>
</organism>
<dbReference type="EMBL" id="VSWC01000120">
    <property type="protein sequence ID" value="KAA1082027.1"/>
    <property type="molecule type" value="Genomic_DNA"/>
</dbReference>